<keyword evidence="7" id="KW-0964">Secreted</keyword>
<dbReference type="Ensembl" id="ENSCMIT00000031540.1">
    <property type="protein sequence ID" value="ENSCMIP00000031066.1"/>
    <property type="gene ID" value="ENSCMIG00000013293.1"/>
</dbReference>
<comment type="similarity">
    <text evidence="5">Belongs to the nucleobindin family.</text>
</comment>
<dbReference type="Pfam" id="PF25434">
    <property type="entry name" value="NUCB1_N"/>
    <property type="match status" value="1"/>
</dbReference>
<evidence type="ECO:0000256" key="11">
    <source>
        <dbReference type="ARBA" id="ARBA00022729"/>
    </source>
</evidence>
<dbReference type="PANTHER" id="PTHR19237">
    <property type="entry name" value="NUCLEOBINDIN"/>
    <property type="match status" value="1"/>
</dbReference>
<dbReference type="PROSITE" id="PS50222">
    <property type="entry name" value="EF_HAND_2"/>
    <property type="match status" value="1"/>
</dbReference>
<dbReference type="PROSITE" id="PS00018">
    <property type="entry name" value="EF_HAND_1"/>
    <property type="match status" value="2"/>
</dbReference>
<keyword evidence="10" id="KW-0479">Metal-binding</keyword>
<keyword evidence="6" id="KW-0963">Cytoplasm</keyword>
<reference evidence="20" key="3">
    <citation type="journal article" date="2014" name="Nature">
        <title>Elephant shark genome provides unique insights into gnathostome evolution.</title>
        <authorList>
            <consortium name="International Elephant Shark Genome Sequencing Consortium"/>
            <person name="Venkatesh B."/>
            <person name="Lee A.P."/>
            <person name="Ravi V."/>
            <person name="Maurya A.K."/>
            <person name="Lian M.M."/>
            <person name="Swann J.B."/>
            <person name="Ohta Y."/>
            <person name="Flajnik M.F."/>
            <person name="Sutoh Y."/>
            <person name="Kasahara M."/>
            <person name="Hoon S."/>
            <person name="Gangu V."/>
            <person name="Roy S.W."/>
            <person name="Irimia M."/>
            <person name="Korzh V."/>
            <person name="Kondrychyn I."/>
            <person name="Lim Z.W."/>
            <person name="Tay B.H."/>
            <person name="Tohari S."/>
            <person name="Kong K.W."/>
            <person name="Ho S."/>
            <person name="Lorente-Galdos B."/>
            <person name="Quilez J."/>
            <person name="Marques-Bonet T."/>
            <person name="Raney B.J."/>
            <person name="Ingham P.W."/>
            <person name="Tay A."/>
            <person name="Hillier L.W."/>
            <person name="Minx P."/>
            <person name="Boehm T."/>
            <person name="Wilson R.K."/>
            <person name="Brenner S."/>
            <person name="Warren W.C."/>
        </authorList>
    </citation>
    <scope>NUCLEOTIDE SEQUENCE [LARGE SCALE GENOMIC DNA]</scope>
</reference>
<evidence type="ECO:0000256" key="1">
    <source>
        <dbReference type="ARBA" id="ARBA00004170"/>
    </source>
</evidence>
<reference evidence="20" key="2">
    <citation type="journal article" date="2007" name="PLoS Biol.">
        <title>Survey sequencing and comparative analysis of the elephant shark (Callorhinchus milii) genome.</title>
        <authorList>
            <person name="Venkatesh B."/>
            <person name="Kirkness E.F."/>
            <person name="Loh Y.H."/>
            <person name="Halpern A.L."/>
            <person name="Lee A.P."/>
            <person name="Johnson J."/>
            <person name="Dandona N."/>
            <person name="Viswanathan L.D."/>
            <person name="Tay A."/>
            <person name="Venter J.C."/>
            <person name="Strausberg R.L."/>
            <person name="Brenner S."/>
        </authorList>
    </citation>
    <scope>NUCLEOTIDE SEQUENCE [LARGE SCALE GENOMIC DNA]</scope>
</reference>
<dbReference type="InParanoid" id="A0A4W3IUF3"/>
<evidence type="ECO:0000256" key="7">
    <source>
        <dbReference type="ARBA" id="ARBA00022525"/>
    </source>
</evidence>
<accession>A0A4W3IUF3</accession>
<dbReference type="PANTHER" id="PTHR19237:SF20">
    <property type="entry name" value="NUCLEOBINDIN 1"/>
    <property type="match status" value="1"/>
</dbReference>
<keyword evidence="12" id="KW-0677">Repeat</keyword>
<evidence type="ECO:0000256" key="4">
    <source>
        <dbReference type="ARBA" id="ARBA00004613"/>
    </source>
</evidence>
<evidence type="ECO:0000256" key="2">
    <source>
        <dbReference type="ARBA" id="ARBA00004496"/>
    </source>
</evidence>
<dbReference type="SMART" id="SM00054">
    <property type="entry name" value="EFh"/>
    <property type="match status" value="2"/>
</dbReference>
<dbReference type="GO" id="GO:0003677">
    <property type="term" value="F:DNA binding"/>
    <property type="evidence" value="ECO:0007669"/>
    <property type="project" value="UniProtKB-KW"/>
</dbReference>
<dbReference type="Proteomes" id="UP000314986">
    <property type="component" value="Unassembled WGS sequence"/>
</dbReference>
<feature type="domain" description="EF-hand" evidence="18">
    <location>
        <begin position="300"/>
        <end position="335"/>
    </location>
</feature>
<proteinExistence type="inferred from homology"/>
<evidence type="ECO:0000256" key="8">
    <source>
        <dbReference type="ARBA" id="ARBA00022553"/>
    </source>
</evidence>
<dbReference type="GO" id="GO:0016020">
    <property type="term" value="C:membrane"/>
    <property type="evidence" value="ECO:0007669"/>
    <property type="project" value="UniProtKB-SubCell"/>
</dbReference>
<dbReference type="STRING" id="7868.ENSCMIP00000031066"/>
<keyword evidence="8" id="KW-0597">Phosphoprotein</keyword>
<feature type="coiled-coil region" evidence="17">
    <location>
        <begin position="406"/>
        <end position="444"/>
    </location>
</feature>
<dbReference type="GO" id="GO:0070062">
    <property type="term" value="C:extracellular exosome"/>
    <property type="evidence" value="ECO:0007669"/>
    <property type="project" value="TreeGrafter"/>
</dbReference>
<evidence type="ECO:0000256" key="12">
    <source>
        <dbReference type="ARBA" id="ARBA00022737"/>
    </source>
</evidence>
<evidence type="ECO:0000256" key="10">
    <source>
        <dbReference type="ARBA" id="ARBA00022723"/>
    </source>
</evidence>
<evidence type="ECO:0000256" key="9">
    <source>
        <dbReference type="ARBA" id="ARBA00022658"/>
    </source>
</evidence>
<reference evidence="19" key="5">
    <citation type="submission" date="2025-09" db="UniProtKB">
        <authorList>
            <consortium name="Ensembl"/>
        </authorList>
    </citation>
    <scope>IDENTIFICATION</scope>
</reference>
<gene>
    <name evidence="19" type="primary">LOC103174899</name>
</gene>
<dbReference type="InterPro" id="IPR011992">
    <property type="entry name" value="EF-hand-dom_pair"/>
</dbReference>
<dbReference type="AlphaFoldDB" id="A0A4W3IUF3"/>
<sequence length="586" mass="68678">MFTYKNPVTTCYSALSRPPDLKGAVPNTRIIITVFTRSFSYNHISQSCVPSLWFVGKGILCRLGFVRHYGVLLSSILNLVSLAQLVVLLPLGQKVPGSNLELTLRDTGLYYDRYLREVIDVLETDKHFRKKLQTADIEEIKAGKLSKELNLVSHMVRSKLDELKRQEVARLRMLIKAKMDVHQGKDIKIDHHALLKQFDHLNHQNPHSFESEDLEMLIKTATSDLENYDRDRHEEFKQYEMLKEHERREYLKTLDDVRRKEEEMRFEEMKKKHRDHPKVHHPGSKDQLKEVWEETDGLDPEDFDPKTFFKLHDSNGDKFLDEQELEALFTKELEKIYDPNNEEDDMVEMEEERLRMREHVMNEVDINKDRLISLEEFLKASEKRDFTDPENWETLDQQDLYSESELRQFESRLAKQQDELNMKSHNLMKQHQELQSQHNQLQVQKHELYQVPGSHLPRLPDLPPAAPTPIPPPTRRVLSSITCYRFPPPLKLLSPEECFITDSILLWVSLSTMIRGSWESSSPHSPMQVVVIQTHCPAQSPLLSLELPAFLLLVKHFFTPNCRDVRSETRHTWNSQLLGSVILKRG</sequence>
<keyword evidence="20" id="KW-1185">Reference proteome</keyword>
<evidence type="ECO:0000256" key="16">
    <source>
        <dbReference type="ARBA" id="ARBA00023136"/>
    </source>
</evidence>
<keyword evidence="11" id="KW-0732">Signal</keyword>
<dbReference type="GeneTree" id="ENSGT00390000001927"/>
<protein>
    <submittedName>
        <fullName evidence="19">Nucleobindin 2</fullName>
    </submittedName>
</protein>
<keyword evidence="13" id="KW-0106">Calcium</keyword>
<keyword evidence="15" id="KW-0238">DNA-binding</keyword>
<keyword evidence="14" id="KW-0333">Golgi apparatus</keyword>
<evidence type="ECO:0000256" key="13">
    <source>
        <dbReference type="ARBA" id="ARBA00022837"/>
    </source>
</evidence>
<organism evidence="19 20">
    <name type="scientific">Callorhinchus milii</name>
    <name type="common">Ghost shark</name>
    <dbReference type="NCBI Taxonomy" id="7868"/>
    <lineage>
        <taxon>Eukaryota</taxon>
        <taxon>Metazoa</taxon>
        <taxon>Chordata</taxon>
        <taxon>Craniata</taxon>
        <taxon>Vertebrata</taxon>
        <taxon>Chondrichthyes</taxon>
        <taxon>Holocephali</taxon>
        <taxon>Chimaeriformes</taxon>
        <taxon>Callorhinchidae</taxon>
        <taxon>Callorhinchus</taxon>
    </lineage>
</organism>
<reference evidence="20" key="1">
    <citation type="journal article" date="2006" name="Science">
        <title>Ancient noncoding elements conserved in the human genome.</title>
        <authorList>
            <person name="Venkatesh B."/>
            <person name="Kirkness E.F."/>
            <person name="Loh Y.H."/>
            <person name="Halpern A.L."/>
            <person name="Lee A.P."/>
            <person name="Johnson J."/>
            <person name="Dandona N."/>
            <person name="Viswanathan L.D."/>
            <person name="Tay A."/>
            <person name="Venter J.C."/>
            <person name="Strausberg R.L."/>
            <person name="Brenner S."/>
        </authorList>
    </citation>
    <scope>NUCLEOTIDE SEQUENCE [LARGE SCALE GENOMIC DNA]</scope>
</reference>
<name>A0A4W3IUF3_CALMI</name>
<evidence type="ECO:0000256" key="3">
    <source>
        <dbReference type="ARBA" id="ARBA00004555"/>
    </source>
</evidence>
<dbReference type="SUPFAM" id="SSF47473">
    <property type="entry name" value="EF-hand"/>
    <property type="match status" value="1"/>
</dbReference>
<dbReference type="GO" id="GO:0005509">
    <property type="term" value="F:calcium ion binding"/>
    <property type="evidence" value="ECO:0007669"/>
    <property type="project" value="InterPro"/>
</dbReference>
<comment type="subcellular location">
    <subcellularLocation>
        <location evidence="2">Cytoplasm</location>
    </subcellularLocation>
    <subcellularLocation>
        <location evidence="3">Golgi apparatus</location>
    </subcellularLocation>
    <subcellularLocation>
        <location evidence="1">Membrane</location>
        <topology evidence="1">Peripheral membrane protein</topology>
    </subcellularLocation>
    <subcellularLocation>
        <location evidence="4">Secreted</location>
    </subcellularLocation>
</comment>
<reference evidence="19" key="4">
    <citation type="submission" date="2025-08" db="UniProtKB">
        <authorList>
            <consortium name="Ensembl"/>
        </authorList>
    </citation>
    <scope>IDENTIFICATION</scope>
</reference>
<dbReference type="InterPro" id="IPR018247">
    <property type="entry name" value="EF_Hand_1_Ca_BS"/>
</dbReference>
<dbReference type="InterPro" id="IPR040250">
    <property type="entry name" value="Nucleobindin"/>
</dbReference>
<evidence type="ECO:0000256" key="15">
    <source>
        <dbReference type="ARBA" id="ARBA00023125"/>
    </source>
</evidence>
<evidence type="ECO:0000256" key="14">
    <source>
        <dbReference type="ARBA" id="ARBA00023034"/>
    </source>
</evidence>
<evidence type="ECO:0000313" key="19">
    <source>
        <dbReference type="Ensembl" id="ENSCMIP00000031066.1"/>
    </source>
</evidence>
<keyword evidence="17" id="KW-0175">Coiled coil</keyword>
<evidence type="ECO:0000256" key="6">
    <source>
        <dbReference type="ARBA" id="ARBA00022490"/>
    </source>
</evidence>
<dbReference type="GO" id="GO:0005794">
    <property type="term" value="C:Golgi apparatus"/>
    <property type="evidence" value="ECO:0007669"/>
    <property type="project" value="UniProtKB-SubCell"/>
</dbReference>
<dbReference type="GO" id="GO:0005085">
    <property type="term" value="F:guanyl-nucleotide exchange factor activity"/>
    <property type="evidence" value="ECO:0007669"/>
    <property type="project" value="UniProtKB-KW"/>
</dbReference>
<evidence type="ECO:0000313" key="20">
    <source>
        <dbReference type="Proteomes" id="UP000314986"/>
    </source>
</evidence>
<dbReference type="Gene3D" id="1.10.238.10">
    <property type="entry name" value="EF-hand"/>
    <property type="match status" value="1"/>
</dbReference>
<keyword evidence="9" id="KW-0344">Guanine-nucleotide releasing factor</keyword>
<dbReference type="InterPro" id="IPR002048">
    <property type="entry name" value="EF_hand_dom"/>
</dbReference>
<evidence type="ECO:0000259" key="18">
    <source>
        <dbReference type="PROSITE" id="PS50222"/>
    </source>
</evidence>
<keyword evidence="16" id="KW-0472">Membrane</keyword>
<evidence type="ECO:0000256" key="5">
    <source>
        <dbReference type="ARBA" id="ARBA00008063"/>
    </source>
</evidence>
<dbReference type="InterPro" id="IPR057576">
    <property type="entry name" value="NUCB1_N"/>
</dbReference>
<evidence type="ECO:0000256" key="17">
    <source>
        <dbReference type="SAM" id="Coils"/>
    </source>
</evidence>
<dbReference type="FunFam" id="1.10.238.10:FF:000045">
    <property type="entry name" value="Nucleobindin 2"/>
    <property type="match status" value="1"/>
</dbReference>
<dbReference type="GO" id="GO:0005793">
    <property type="term" value="C:endoplasmic reticulum-Golgi intermediate compartment"/>
    <property type="evidence" value="ECO:0007669"/>
    <property type="project" value="TreeGrafter"/>
</dbReference>
<dbReference type="Pfam" id="PF13499">
    <property type="entry name" value="EF-hand_7"/>
    <property type="match status" value="1"/>
</dbReference>